<dbReference type="PANTHER" id="PTHR10974:SF1">
    <property type="entry name" value="FI08016P-RELATED"/>
    <property type="match status" value="1"/>
</dbReference>
<dbReference type="SUPFAM" id="SSF53649">
    <property type="entry name" value="Alkaline phosphatase-like"/>
    <property type="match status" value="1"/>
</dbReference>
<dbReference type="GO" id="GO:0005615">
    <property type="term" value="C:extracellular space"/>
    <property type="evidence" value="ECO:0007669"/>
    <property type="project" value="TreeGrafter"/>
</dbReference>
<keyword evidence="2" id="KW-1185">Reference proteome</keyword>
<dbReference type="OrthoDB" id="413313at2759"/>
<dbReference type="InterPro" id="IPR017850">
    <property type="entry name" value="Alkaline_phosphatase_core_sf"/>
</dbReference>
<proteinExistence type="predicted"/>
<sequence length="644" mass="74496">MRLTRQRTFVLLLCFGLAFLGVYFYLLSRDQNCTSGLECFIGIQQTDTNRALMCVLPRLDPFDRSISHLITNYSDDITDVCGKSSKVFQLVDGRIQIRDFSLLENISEKSAKYETVIRPKGDDHRIMYGNMVFISQNDQKINNDFLKVSYKLKNGSRKVEMFAQIVEKQSVLKRKLTNARPRPNVVLMGFDSTSNANFKRKLGRSFRYLVEKLDAFVFNGYTIIGDGTTPALTAILTGNLLSTMVSNNHTDLNSWPWIMKNYKRKGYVTLYAEDDPQVACFNKIGSFNNEPADHYIRPFWLSVERHGLDGRRRNKSASLHRLCLNNEPLHNITLNYVKDFLAAYDGMPKFAFPFFSYLPHGTGEKLSYADKDLLLFLKSYEKYRDNTILIIFGDHGARVGSVRNTIQGTYEEHLPWLSIVLPPWFEEKYPVFTKNLKVNQERVISPFDLHYTLHQILNLDRKPAAGTSLMSELNPQRTCSEAGVTDEHWCPCLRWQAEDINSIPVKRAAQLLVKHINKMISKKRIFINLCFTVYLVEIILAARAEALRESENGDIVYYQVTIATKPGDGLFQATFRLYPDSKMVMTSHISRTSMYRRNPWCLGRNYHYMRRFCTCKIPHRNDARKRMVENMDVSKLMKMSLNNV</sequence>
<dbReference type="FunFam" id="3.40.720.10:FF:000017">
    <property type="entry name" value="Predicted protein"/>
    <property type="match status" value="1"/>
</dbReference>
<evidence type="ECO:0000313" key="1">
    <source>
        <dbReference type="EMBL" id="CAB4002948.1"/>
    </source>
</evidence>
<comment type="caution">
    <text evidence="1">The sequence shown here is derived from an EMBL/GenBank/DDBJ whole genome shotgun (WGS) entry which is preliminary data.</text>
</comment>
<accession>A0A6S7IJ08</accession>
<evidence type="ECO:0000313" key="2">
    <source>
        <dbReference type="Proteomes" id="UP001152795"/>
    </source>
</evidence>
<dbReference type="Pfam" id="PF02995">
    <property type="entry name" value="DUF229"/>
    <property type="match status" value="1"/>
</dbReference>
<name>A0A6S7IJ08_PARCT</name>
<reference evidence="1" key="1">
    <citation type="submission" date="2020-04" db="EMBL/GenBank/DDBJ databases">
        <authorList>
            <person name="Alioto T."/>
            <person name="Alioto T."/>
            <person name="Gomez Garrido J."/>
        </authorList>
    </citation>
    <scope>NUCLEOTIDE SEQUENCE</scope>
    <source>
        <strain evidence="1">A484AB</strain>
    </source>
</reference>
<dbReference type="Proteomes" id="UP001152795">
    <property type="component" value="Unassembled WGS sequence"/>
</dbReference>
<dbReference type="PANTHER" id="PTHR10974">
    <property type="entry name" value="FI08016P-RELATED"/>
    <property type="match status" value="1"/>
</dbReference>
<dbReference type="AlphaFoldDB" id="A0A6S7IJ08"/>
<protein>
    <submittedName>
        <fullName evidence="1">Uncharacterized protein LOC110236956</fullName>
    </submittedName>
</protein>
<organism evidence="1 2">
    <name type="scientific">Paramuricea clavata</name>
    <name type="common">Red gorgonian</name>
    <name type="synonym">Violescent sea-whip</name>
    <dbReference type="NCBI Taxonomy" id="317549"/>
    <lineage>
        <taxon>Eukaryota</taxon>
        <taxon>Metazoa</taxon>
        <taxon>Cnidaria</taxon>
        <taxon>Anthozoa</taxon>
        <taxon>Octocorallia</taxon>
        <taxon>Malacalcyonacea</taxon>
        <taxon>Plexauridae</taxon>
        <taxon>Paramuricea</taxon>
    </lineage>
</organism>
<gene>
    <name evidence="1" type="ORF">PACLA_8A044944</name>
</gene>
<dbReference type="EMBL" id="CACRXK020004494">
    <property type="protein sequence ID" value="CAB4002948.1"/>
    <property type="molecule type" value="Genomic_DNA"/>
</dbReference>
<dbReference type="InterPro" id="IPR004245">
    <property type="entry name" value="DUF229"/>
</dbReference>
<dbReference type="CDD" id="cd16021">
    <property type="entry name" value="ALP_like"/>
    <property type="match status" value="1"/>
</dbReference>
<dbReference type="Gene3D" id="3.40.720.10">
    <property type="entry name" value="Alkaline Phosphatase, subunit A"/>
    <property type="match status" value="1"/>
</dbReference>